<keyword evidence="6 8" id="KW-0472">Membrane</keyword>
<evidence type="ECO:0000259" key="9">
    <source>
        <dbReference type="PROSITE" id="PS50928"/>
    </source>
</evidence>
<dbReference type="InterPro" id="IPR045621">
    <property type="entry name" value="BPD_transp_1_N"/>
</dbReference>
<keyword evidence="3" id="KW-1003">Cell membrane</keyword>
<comment type="subcellular location">
    <subcellularLocation>
        <location evidence="1 8">Cell membrane</location>
        <topology evidence="1 8">Multi-pass membrane protein</topology>
    </subcellularLocation>
</comment>
<keyword evidence="5 8" id="KW-1133">Transmembrane helix</keyword>
<evidence type="ECO:0000256" key="1">
    <source>
        <dbReference type="ARBA" id="ARBA00004651"/>
    </source>
</evidence>
<evidence type="ECO:0000256" key="4">
    <source>
        <dbReference type="ARBA" id="ARBA00022692"/>
    </source>
</evidence>
<gene>
    <name evidence="10" type="ORF">AB0763_11900</name>
</gene>
<dbReference type="PANTHER" id="PTHR43163:SF6">
    <property type="entry name" value="DIPEPTIDE TRANSPORT SYSTEM PERMEASE PROTEIN DPPB-RELATED"/>
    <property type="match status" value="1"/>
</dbReference>
<feature type="transmembrane region" description="Helical" evidence="8">
    <location>
        <begin position="100"/>
        <end position="123"/>
    </location>
</feature>
<dbReference type="PANTHER" id="PTHR43163">
    <property type="entry name" value="DIPEPTIDE TRANSPORT SYSTEM PERMEASE PROTEIN DPPB-RELATED"/>
    <property type="match status" value="1"/>
</dbReference>
<feature type="transmembrane region" description="Helical" evidence="8">
    <location>
        <begin position="135"/>
        <end position="162"/>
    </location>
</feature>
<evidence type="ECO:0000256" key="2">
    <source>
        <dbReference type="ARBA" id="ARBA00022448"/>
    </source>
</evidence>
<feature type="domain" description="ABC transmembrane type-1" evidence="9">
    <location>
        <begin position="96"/>
        <end position="293"/>
    </location>
</feature>
<protein>
    <submittedName>
        <fullName evidence="10">ABC transporter permease</fullName>
    </submittedName>
</protein>
<proteinExistence type="inferred from homology"/>
<dbReference type="CDD" id="cd06261">
    <property type="entry name" value="TM_PBP2"/>
    <property type="match status" value="1"/>
</dbReference>
<feature type="transmembrane region" description="Helical" evidence="8">
    <location>
        <begin position="274"/>
        <end position="300"/>
    </location>
</feature>
<dbReference type="EMBL" id="CP162601">
    <property type="protein sequence ID" value="XDK24856.1"/>
    <property type="molecule type" value="Genomic_DNA"/>
</dbReference>
<dbReference type="Gene3D" id="1.10.3720.10">
    <property type="entry name" value="MetI-like"/>
    <property type="match status" value="1"/>
</dbReference>
<dbReference type="RefSeq" id="WP_306101987.1">
    <property type="nucleotide sequence ID" value="NZ_CP162601.1"/>
</dbReference>
<dbReference type="PROSITE" id="PS50928">
    <property type="entry name" value="ABC_TM1"/>
    <property type="match status" value="1"/>
</dbReference>
<keyword evidence="2 8" id="KW-0813">Transport</keyword>
<dbReference type="GO" id="GO:0055085">
    <property type="term" value="P:transmembrane transport"/>
    <property type="evidence" value="ECO:0007669"/>
    <property type="project" value="InterPro"/>
</dbReference>
<keyword evidence="4 8" id="KW-0812">Transmembrane</keyword>
<evidence type="ECO:0000256" key="6">
    <source>
        <dbReference type="ARBA" id="ARBA00023136"/>
    </source>
</evidence>
<evidence type="ECO:0000313" key="10">
    <source>
        <dbReference type="EMBL" id="XDK24856.1"/>
    </source>
</evidence>
<sequence length="308" mass="33702">MIPFLFSRLLQALFVVVAVTLIVAFAIRLTGDPALMLTQGAGSVSETDLAHIREALGVNRPFIEQYLGFVQGLFTGDLGNSFMGGTPVSQLIGLALPATLWLAFAVMMVSIVLSIPLGIQAAIKRNTWVDQAIRIFSLIGLSFPNFWLALMLVLFFSIYLQWLPASGMNDWKSYVMPALTMGVILTATNVRLVRTAMLETLQSQYIMVARAKGLSERTVLYKHALRNCSIPLITYFGLQFGGLLGGIVIIERVFNWPGLGTLAFDAVAGRDYPVLQAVITLLSFVIVGVNLLVDIAYGLIDPRIRTES</sequence>
<dbReference type="Pfam" id="PF19300">
    <property type="entry name" value="BPD_transp_1_N"/>
    <property type="match status" value="1"/>
</dbReference>
<evidence type="ECO:0000256" key="8">
    <source>
        <dbReference type="RuleBase" id="RU363032"/>
    </source>
</evidence>
<accession>A0AB39HFD4</accession>
<feature type="transmembrane region" description="Helical" evidence="8">
    <location>
        <begin position="232"/>
        <end position="254"/>
    </location>
</feature>
<organism evidence="10">
    <name type="scientific">Vibrio sp. HB236076</name>
    <dbReference type="NCBI Taxonomy" id="3232307"/>
    <lineage>
        <taxon>Bacteria</taxon>
        <taxon>Pseudomonadati</taxon>
        <taxon>Pseudomonadota</taxon>
        <taxon>Gammaproteobacteria</taxon>
        <taxon>Vibrionales</taxon>
        <taxon>Vibrionaceae</taxon>
        <taxon>Vibrio</taxon>
    </lineage>
</organism>
<dbReference type="KEGG" id="vih:AB0763_11900"/>
<evidence type="ECO:0000256" key="3">
    <source>
        <dbReference type="ARBA" id="ARBA00022475"/>
    </source>
</evidence>
<reference evidence="10" key="1">
    <citation type="submission" date="2024-07" db="EMBL/GenBank/DDBJ databases">
        <title>Genome Analysis of a Potential Novel Vibrio Species Secreting pH- and Thermo-stable Alginate Lyase and its Application in Producing Alginate Oligosaccharides.</title>
        <authorList>
            <person name="Huang H."/>
            <person name="Bao K."/>
        </authorList>
    </citation>
    <scope>NUCLEOTIDE SEQUENCE</scope>
    <source>
        <strain evidence="10">HB236076</strain>
    </source>
</reference>
<evidence type="ECO:0000256" key="7">
    <source>
        <dbReference type="ARBA" id="ARBA00024202"/>
    </source>
</evidence>
<dbReference type="AlphaFoldDB" id="A0AB39HFD4"/>
<dbReference type="SUPFAM" id="SSF161098">
    <property type="entry name" value="MetI-like"/>
    <property type="match status" value="1"/>
</dbReference>
<name>A0AB39HFD4_9VIBR</name>
<dbReference type="GO" id="GO:0005886">
    <property type="term" value="C:plasma membrane"/>
    <property type="evidence" value="ECO:0007669"/>
    <property type="project" value="UniProtKB-SubCell"/>
</dbReference>
<dbReference type="InterPro" id="IPR035906">
    <property type="entry name" value="MetI-like_sf"/>
</dbReference>
<comment type="similarity">
    <text evidence="7">Belongs to the binding-protein-dependent transport system permease family. OppBC subfamily.</text>
</comment>
<evidence type="ECO:0000256" key="5">
    <source>
        <dbReference type="ARBA" id="ARBA00022989"/>
    </source>
</evidence>
<dbReference type="InterPro" id="IPR000515">
    <property type="entry name" value="MetI-like"/>
</dbReference>
<feature type="transmembrane region" description="Helical" evidence="8">
    <location>
        <begin position="174"/>
        <end position="193"/>
    </location>
</feature>
<dbReference type="Pfam" id="PF00528">
    <property type="entry name" value="BPD_transp_1"/>
    <property type="match status" value="1"/>
</dbReference>